<dbReference type="GO" id="GO:0016787">
    <property type="term" value="F:hydrolase activity"/>
    <property type="evidence" value="ECO:0007669"/>
    <property type="project" value="UniProtKB-KW"/>
</dbReference>
<reference evidence="7 8" key="1">
    <citation type="submission" date="2023-07" db="EMBL/GenBank/DDBJ databases">
        <title>Genomic Encyclopedia of Type Strains, Phase IV (KMG-IV): sequencing the most valuable type-strain genomes for metagenomic binning, comparative biology and taxonomic classification.</title>
        <authorList>
            <person name="Goeker M."/>
        </authorList>
    </citation>
    <scope>NUCLEOTIDE SEQUENCE [LARGE SCALE GENOMIC DNA]</scope>
    <source>
        <strain evidence="7 8">DSM 20694</strain>
    </source>
</reference>
<evidence type="ECO:0000313" key="7">
    <source>
        <dbReference type="EMBL" id="MDQ0149629.1"/>
    </source>
</evidence>
<dbReference type="Gene3D" id="1.10.530.10">
    <property type="match status" value="1"/>
</dbReference>
<dbReference type="RefSeq" id="WP_307485326.1">
    <property type="nucleotide sequence ID" value="NZ_JAUSUF010000004.1"/>
</dbReference>
<dbReference type="SUPFAM" id="SSF54001">
    <property type="entry name" value="Cysteine proteinases"/>
    <property type="match status" value="1"/>
</dbReference>
<protein>
    <submittedName>
        <fullName evidence="7">Cell wall-associated NlpC family hydrolase</fullName>
    </submittedName>
</protein>
<dbReference type="PROSITE" id="PS51935">
    <property type="entry name" value="NLPC_P60"/>
    <property type="match status" value="1"/>
</dbReference>
<dbReference type="InterPro" id="IPR038765">
    <property type="entry name" value="Papain-like_cys_pep_sf"/>
</dbReference>
<feature type="domain" description="NlpC/P60" evidence="6">
    <location>
        <begin position="247"/>
        <end position="378"/>
    </location>
</feature>
<dbReference type="SUPFAM" id="SSF53955">
    <property type="entry name" value="Lysozyme-like"/>
    <property type="match status" value="1"/>
</dbReference>
<organism evidence="7 8">
    <name type="scientific">Eubacterium multiforme</name>
    <dbReference type="NCBI Taxonomy" id="83339"/>
    <lineage>
        <taxon>Bacteria</taxon>
        <taxon>Bacillati</taxon>
        <taxon>Bacillota</taxon>
        <taxon>Clostridia</taxon>
        <taxon>Eubacteriales</taxon>
        <taxon>Eubacteriaceae</taxon>
        <taxon>Eubacterium</taxon>
    </lineage>
</organism>
<feature type="transmembrane region" description="Helical" evidence="5">
    <location>
        <begin position="12"/>
        <end position="36"/>
    </location>
</feature>
<gene>
    <name evidence="7" type="ORF">J2S18_001560</name>
</gene>
<evidence type="ECO:0000256" key="1">
    <source>
        <dbReference type="ARBA" id="ARBA00007074"/>
    </source>
</evidence>
<dbReference type="InterPro" id="IPR008258">
    <property type="entry name" value="Transglycosylase_SLT_dom_1"/>
</dbReference>
<dbReference type="PANTHER" id="PTHR47053">
    <property type="entry name" value="MUREIN DD-ENDOPEPTIDASE MEPH-RELATED"/>
    <property type="match status" value="1"/>
</dbReference>
<keyword evidence="4" id="KW-0788">Thiol protease</keyword>
<evidence type="ECO:0000259" key="6">
    <source>
        <dbReference type="PROSITE" id="PS51935"/>
    </source>
</evidence>
<dbReference type="Gene3D" id="3.90.1720.10">
    <property type="entry name" value="endopeptidase domain like (from Nostoc punctiforme)"/>
    <property type="match status" value="1"/>
</dbReference>
<dbReference type="InterPro" id="IPR051202">
    <property type="entry name" value="Peptidase_C40"/>
</dbReference>
<comment type="caution">
    <text evidence="7">The sequence shown here is derived from an EMBL/GenBank/DDBJ whole genome shotgun (WGS) entry which is preliminary data.</text>
</comment>
<dbReference type="PANTHER" id="PTHR47053:SF1">
    <property type="entry name" value="MUREIN DD-ENDOPEPTIDASE MEPH-RELATED"/>
    <property type="match status" value="1"/>
</dbReference>
<comment type="similarity">
    <text evidence="1">Belongs to the peptidase C40 family.</text>
</comment>
<evidence type="ECO:0000256" key="4">
    <source>
        <dbReference type="ARBA" id="ARBA00022807"/>
    </source>
</evidence>
<keyword evidence="8" id="KW-1185">Reference proteome</keyword>
<evidence type="ECO:0000256" key="2">
    <source>
        <dbReference type="ARBA" id="ARBA00022670"/>
    </source>
</evidence>
<proteinExistence type="inferred from homology"/>
<evidence type="ECO:0000313" key="8">
    <source>
        <dbReference type="Proteomes" id="UP001228504"/>
    </source>
</evidence>
<evidence type="ECO:0000256" key="5">
    <source>
        <dbReference type="SAM" id="Phobius"/>
    </source>
</evidence>
<evidence type="ECO:0000256" key="3">
    <source>
        <dbReference type="ARBA" id="ARBA00022801"/>
    </source>
</evidence>
<keyword evidence="2" id="KW-0645">Protease</keyword>
<dbReference type="EMBL" id="JAUSUF010000004">
    <property type="protein sequence ID" value="MDQ0149629.1"/>
    <property type="molecule type" value="Genomic_DNA"/>
</dbReference>
<sequence>MDYKKLLKRIVAILGISNVIGGILFLTFIATIIGAIQGNKSNNNSYSELNGVPTEYIEYFNEASKLSGIPNWVLAAIAKQESNFNPKDEYGGAYGIMQMQKSEGSIDLWASYMRDGLGDFYKKAGYSFSSSDDMWNKFLKDPKAQILSGAYETLYYTNYVLFKKGIAKSLNYNSVENMKLINWNANESDSKFVEVLKRIFACYNGGPSYGMNVDFNNAQNNYPNQVFQYAMEFRGNGLSGTGQKGDNKTIENAIKAGEKWVGKSPYVWGGGRTESDVKKGRFDCSSFVYYCYSQAGIKLGDMSGVTTWSLLKQGKSVNKKDMKRGDIIFFDTVGNDTHVGLYLGYGKFMHDSSSKGVTISDLNSAYYKSVFNGKVRRIIN</sequence>
<keyword evidence="5" id="KW-1133">Transmembrane helix</keyword>
<keyword evidence="3 7" id="KW-0378">Hydrolase</keyword>
<name>A0ABT9UTJ2_9FIRM</name>
<dbReference type="Proteomes" id="UP001228504">
    <property type="component" value="Unassembled WGS sequence"/>
</dbReference>
<accession>A0ABT9UTJ2</accession>
<keyword evidence="5" id="KW-0472">Membrane</keyword>
<dbReference type="InterPro" id="IPR023346">
    <property type="entry name" value="Lysozyme-like_dom_sf"/>
</dbReference>
<dbReference type="Pfam" id="PF01464">
    <property type="entry name" value="SLT"/>
    <property type="match status" value="1"/>
</dbReference>
<keyword evidence="5" id="KW-0812">Transmembrane</keyword>
<dbReference type="InterPro" id="IPR000064">
    <property type="entry name" value="NLP_P60_dom"/>
</dbReference>
<dbReference type="Pfam" id="PF00877">
    <property type="entry name" value="NLPC_P60"/>
    <property type="match status" value="1"/>
</dbReference>